<evidence type="ECO:0000256" key="1">
    <source>
        <dbReference type="ARBA" id="ARBA00004127"/>
    </source>
</evidence>
<dbReference type="AlphaFoldDB" id="A0AAQ3L9V2"/>
<dbReference type="GO" id="GO:0032259">
    <property type="term" value="P:methylation"/>
    <property type="evidence" value="ECO:0007669"/>
    <property type="project" value="UniProtKB-KW"/>
</dbReference>
<keyword evidence="4 5" id="KW-0472">Membrane</keyword>
<keyword evidence="2 5" id="KW-0812">Transmembrane</keyword>
<evidence type="ECO:0000256" key="3">
    <source>
        <dbReference type="ARBA" id="ARBA00022989"/>
    </source>
</evidence>
<dbReference type="PANTHER" id="PTHR43847:SF1">
    <property type="entry name" value="BLL3993 PROTEIN"/>
    <property type="match status" value="1"/>
</dbReference>
<dbReference type="PROSITE" id="PS50244">
    <property type="entry name" value="S5A_REDUCTASE"/>
    <property type="match status" value="1"/>
</dbReference>
<dbReference type="Proteomes" id="UP001304300">
    <property type="component" value="Chromosome"/>
</dbReference>
<evidence type="ECO:0000256" key="5">
    <source>
        <dbReference type="SAM" id="Phobius"/>
    </source>
</evidence>
<dbReference type="GO" id="GO:0008168">
    <property type="term" value="F:methyltransferase activity"/>
    <property type="evidence" value="ECO:0007669"/>
    <property type="project" value="UniProtKB-KW"/>
</dbReference>
<dbReference type="KEGG" id="puo:RZN69_04300"/>
<dbReference type="Pfam" id="PF04191">
    <property type="entry name" value="PEMT"/>
    <property type="match status" value="1"/>
</dbReference>
<dbReference type="Gene3D" id="1.20.120.1630">
    <property type="match status" value="1"/>
</dbReference>
<keyword evidence="7" id="KW-1185">Reference proteome</keyword>
<accession>A0AAQ3L9V2</accession>
<feature type="transmembrane region" description="Helical" evidence="5">
    <location>
        <begin position="39"/>
        <end position="60"/>
    </location>
</feature>
<evidence type="ECO:0000256" key="4">
    <source>
        <dbReference type="ARBA" id="ARBA00023136"/>
    </source>
</evidence>
<dbReference type="PANTHER" id="PTHR43847">
    <property type="entry name" value="BLL3993 PROTEIN"/>
    <property type="match status" value="1"/>
</dbReference>
<gene>
    <name evidence="6" type="ORF">RZN69_04300</name>
</gene>
<keyword evidence="3 5" id="KW-1133">Transmembrane helix</keyword>
<name>A0AAQ3L9V2_9BACT</name>
<dbReference type="RefSeq" id="WP_317834817.1">
    <property type="nucleotide sequence ID" value="NZ_CP136920.1"/>
</dbReference>
<comment type="subcellular location">
    <subcellularLocation>
        <location evidence="1">Endomembrane system</location>
        <topology evidence="1">Multi-pass membrane protein</topology>
    </subcellularLocation>
</comment>
<evidence type="ECO:0000313" key="7">
    <source>
        <dbReference type="Proteomes" id="UP001304300"/>
    </source>
</evidence>
<keyword evidence="6" id="KW-0808">Transferase</keyword>
<keyword evidence="6" id="KW-0489">Methyltransferase</keyword>
<dbReference type="EMBL" id="CP136920">
    <property type="protein sequence ID" value="WOO42299.1"/>
    <property type="molecule type" value="Genomic_DNA"/>
</dbReference>
<organism evidence="6 7">
    <name type="scientific">Rubellicoccus peritrichatus</name>
    <dbReference type="NCBI Taxonomy" id="3080537"/>
    <lineage>
        <taxon>Bacteria</taxon>
        <taxon>Pseudomonadati</taxon>
        <taxon>Verrucomicrobiota</taxon>
        <taxon>Opitutia</taxon>
        <taxon>Puniceicoccales</taxon>
        <taxon>Cerasicoccaceae</taxon>
        <taxon>Rubellicoccus</taxon>
    </lineage>
</organism>
<feature type="transmembrane region" description="Helical" evidence="5">
    <location>
        <begin position="93"/>
        <end position="123"/>
    </location>
</feature>
<evidence type="ECO:0000313" key="6">
    <source>
        <dbReference type="EMBL" id="WOO42299.1"/>
    </source>
</evidence>
<protein>
    <submittedName>
        <fullName evidence="6">Methyltransferase</fullName>
    </submittedName>
</protein>
<evidence type="ECO:0000256" key="2">
    <source>
        <dbReference type="ARBA" id="ARBA00022692"/>
    </source>
</evidence>
<proteinExistence type="predicted"/>
<feature type="transmembrane region" description="Helical" evidence="5">
    <location>
        <begin position="6"/>
        <end position="27"/>
    </location>
</feature>
<sequence>MQTEKLSIWWWLKLVLNTLLIGIVIYLGLSGDIEPSSFLVLMGQFLVLFGAVVNLSHYLILKRAAGGLQRPGQLVTRGGLLPWVRHPMYFGEVFLVVGLVMISAHWIALLLAVISITSMVMLCQSEDQAMARRFPDQHNAWKRHSRMLVPFVF</sequence>
<dbReference type="InterPro" id="IPR052527">
    <property type="entry name" value="Metal_cation-efflux_comp"/>
</dbReference>
<reference evidence="6 7" key="1">
    <citation type="submission" date="2023-10" db="EMBL/GenBank/DDBJ databases">
        <title>Rubellicoccus peritrichatus gen. nov., sp. nov., isolated from an algae of coral reef tank.</title>
        <authorList>
            <person name="Luo J."/>
        </authorList>
    </citation>
    <scope>NUCLEOTIDE SEQUENCE [LARGE SCALE GENOMIC DNA]</scope>
    <source>
        <strain evidence="6 7">CR14</strain>
    </source>
</reference>
<dbReference type="InterPro" id="IPR007318">
    <property type="entry name" value="Phopholipid_MeTrfase"/>
</dbReference>
<dbReference type="GO" id="GO:0012505">
    <property type="term" value="C:endomembrane system"/>
    <property type="evidence" value="ECO:0007669"/>
    <property type="project" value="UniProtKB-SubCell"/>
</dbReference>